<comment type="similarity">
    <text evidence="1">Belongs to the WD repeat L(2)GL family.</text>
</comment>
<dbReference type="InterPro" id="IPR001680">
    <property type="entry name" value="WD40_rpt"/>
</dbReference>
<dbReference type="GO" id="GO:0005886">
    <property type="term" value="C:plasma membrane"/>
    <property type="evidence" value="ECO:0007669"/>
    <property type="project" value="TreeGrafter"/>
</dbReference>
<dbReference type="SUPFAM" id="SSF50978">
    <property type="entry name" value="WD40 repeat-like"/>
    <property type="match status" value="2"/>
</dbReference>
<dbReference type="InterPro" id="IPR000477">
    <property type="entry name" value="RT_dom"/>
</dbReference>
<proteinExistence type="inferred from homology"/>
<keyword evidence="6" id="KW-1185">Reference proteome</keyword>
<evidence type="ECO:0000256" key="2">
    <source>
        <dbReference type="ARBA" id="ARBA00022483"/>
    </source>
</evidence>
<dbReference type="Gene3D" id="2.130.10.10">
    <property type="entry name" value="YVTN repeat-like/Quinoprotein amine dehydrogenase"/>
    <property type="match status" value="2"/>
</dbReference>
<gene>
    <name evidence="5" type="ORF">D0Y65_043419</name>
</gene>
<keyword evidence="2" id="KW-0268">Exocytosis</keyword>
<dbReference type="SUPFAM" id="SSF56672">
    <property type="entry name" value="DNA/RNA polymerases"/>
    <property type="match status" value="1"/>
</dbReference>
<dbReference type="Gene3D" id="3.60.10.10">
    <property type="entry name" value="Endonuclease/exonuclease/phosphatase"/>
    <property type="match status" value="1"/>
</dbReference>
<protein>
    <submittedName>
        <fullName evidence="5">LINE-1 retrotransposable element ORF2 protein</fullName>
    </submittedName>
</protein>
<dbReference type="SMART" id="SM00320">
    <property type="entry name" value="WD40"/>
    <property type="match status" value="5"/>
</dbReference>
<comment type="caution">
    <text evidence="5">The sequence shown here is derived from an EMBL/GenBank/DDBJ whole genome shotgun (WGS) entry which is preliminary data.</text>
</comment>
<accession>A0A445GHE2</accession>
<feature type="domain" description="Reverse transcriptase" evidence="4">
    <location>
        <begin position="1092"/>
        <end position="1355"/>
    </location>
</feature>
<dbReference type="SUPFAM" id="SSF56219">
    <property type="entry name" value="DNase I-like"/>
    <property type="match status" value="1"/>
</dbReference>
<dbReference type="EMBL" id="QZWG01000016">
    <property type="protein sequence ID" value="RZB60652.1"/>
    <property type="molecule type" value="Genomic_DNA"/>
</dbReference>
<evidence type="ECO:0000313" key="6">
    <source>
        <dbReference type="Proteomes" id="UP000289340"/>
    </source>
</evidence>
<sequence length="1981" mass="224938">MFVKKLVEKASIKKTGGNSSDGLKASDVDPRLVFHHGVPSGGAKFAYDTIQRILALSTKDGQIKLYGKDNAQAMLESSEPLPSKFLQFIQNQGVLINVTSNNHIEASISMDLLTFIVWDIDKKLLSDVYMAKEEITSFAVIHHSLYMYIGHSNGNISVLKLDQEPSWHLVQMKYTIPLSASYGNSEVSDDTVVTHILPQPAAESKRVLIIFRNGQMILWNIRESRSIFKTGENMLQPLHTETKKVTSACWVCPFGSKAIVGYNNGELFIWSIRSLNIGNGSASEHSYQNTPLLKLNLGYKSDKISIGSIKWVYAGGKASRLYIMGASDCATSNLLQVVLLNEHTEARTIKLGLHLSECCIDMEIISTSTEQSKNKQDSFILLGKSGHLYLYDDILIERYLLQCQSKSTPSLPKEVTVKLPLAESSITTAKFISNNPNVLTFEDEYYRQLITSYPLFVPVETNQKDEISLSSAKFTGFSKVQNLYITGHSNGAINFWDASCPIFTPILQLKQQTFDGQRKTLSNLYDMDQLRNNVNARSLPGSNALYGSSTVSKEQGPLHRRPDVVKSKQGFPHFRERVWVKKLVHDRRIRFDTWNISTLTGKSMEIVDVMVRRKINFMCLQETKWTGEKAKELDNSGFKLWYTGKIRLRNGVGIIVDKEWKKDVVDVRRVGDRIIALKLVVGQDTFNVISRYAPQVGLAEHFKVKFWEDLEGVLQDIPQGEKVFLGGDLNGHVGSVARGFEGVHGGFGLGEMNGEGKSILEFSEALDLSIANTWFKKRAEHLITYKSGGTGSQIDFFLIRKSDRKYCLNCKVIPGESLTTQHRVLVMDVRIRDRAKRRSPMVAPRIKWWHLKGEKQGIFQQKIWEGWCGQSQGSANDMWNKMSQEIIKAAKETLGESRGFGPRGKESWWWNESVQSKVRVKKECFKEWSRCRNSETWDKYKIARNETKKAVSEARAQAFDGLYQALGTRDGERSIYRLAKGRERKTRDLDQVKCVKDEEGKVLVHEKDIKERWKAYFHNLFNDGYGYDSSSLDTREEDRNYKYYRRIQKQEVKEALKRMSNGKAMGPDNIPIEVWKTLGDRGLEWLTKLFNEIMRSKRMPEEWRRSTLVPIYKNKGDIQNCANYRGIKLMSHTMKLWERVIERRLRKETQVTENQFGFMPGRSTMEAIYLLRRVMEQYRMDQQDLHLIFIDLEKAYDRVPREILWKALEKKGVRVAYIRAIQDMYDRVSTSVRTQGGESNDFPITIGLHQGSTLSPYLFTLILDVLTEQIQEIAPRCMLFADDIVLLGESREELNERLETWRRALETHGFRLSRSKSEYMECKFNKRRRVYNSEVKIGDHIIPQVTRFKYLGSVIQDDGEIEGDVNHRIQAGWMKWRKASGVLCDAKVPIKLKGKFYRTAIRPAILYGTECWAVKSQHENKSENDCSLSGIPLTALYFDSNSPLLVSGDQSGMVRFLNLVCVFRFKTEPYATNSFMSLTGGTKKGTDHIIQSVKHVKINGAILSLNIDPSLMHLAVGSDQGHVSVFNIDGPTLLYQKHIASEISAGIISLQFLTSSLHGFEKNILAVGTKDSSVLALDKEAGNTLGTGTIHPKKPSKALFMQVLDGQGAPVNGSITKDGLESSERNHIEDATTKQQYILLCSEKALYVYSLVHAIQGVKKVLYKKRFHSSTCCWASTFYSPSDVGLILIFTSGKVELRSLPELSLIVETSIRGYNYSPPKLKSFSGCQICCSSKGDLVLVNGNQEFFVVSLLVQRNIFRLLDSISCIYRKKMMLSPEVFVPSPVIYKEKKKGIFSSVIKDFAGSKEKHAPILETEDTTESIQELSAIFSNENFPCDADNNDNLTVDEDELELNIDDIDLDDHEEKHKDQSILGALNKKKLTGKFQALKGRLKEMKGNIQKTSSKEEQQDEQAGAVDQIKKKYGFSSSNETSFAKLAESKLQENMKKLQGINLRTTEMQDKAKSFSTLANQVLRTAEQERRN</sequence>
<dbReference type="GO" id="GO:0005737">
    <property type="term" value="C:cytoplasm"/>
    <property type="evidence" value="ECO:0007669"/>
    <property type="project" value="TreeGrafter"/>
</dbReference>
<dbReference type="InterPro" id="IPR005135">
    <property type="entry name" value="Endo/exonuclease/phosphatase"/>
</dbReference>
<evidence type="ECO:0000313" key="5">
    <source>
        <dbReference type="EMBL" id="RZB60652.1"/>
    </source>
</evidence>
<dbReference type="GO" id="GO:0005096">
    <property type="term" value="F:GTPase activator activity"/>
    <property type="evidence" value="ECO:0007669"/>
    <property type="project" value="TreeGrafter"/>
</dbReference>
<dbReference type="CDD" id="cd09076">
    <property type="entry name" value="L1-EN"/>
    <property type="match status" value="1"/>
</dbReference>
<organism evidence="5 6">
    <name type="scientific">Glycine soja</name>
    <name type="common">Wild soybean</name>
    <dbReference type="NCBI Taxonomy" id="3848"/>
    <lineage>
        <taxon>Eukaryota</taxon>
        <taxon>Viridiplantae</taxon>
        <taxon>Streptophyta</taxon>
        <taxon>Embryophyta</taxon>
        <taxon>Tracheophyta</taxon>
        <taxon>Spermatophyta</taxon>
        <taxon>Magnoliopsida</taxon>
        <taxon>eudicotyledons</taxon>
        <taxon>Gunneridae</taxon>
        <taxon>Pentapetalae</taxon>
        <taxon>rosids</taxon>
        <taxon>fabids</taxon>
        <taxon>Fabales</taxon>
        <taxon>Fabaceae</taxon>
        <taxon>Papilionoideae</taxon>
        <taxon>50 kb inversion clade</taxon>
        <taxon>NPAAA clade</taxon>
        <taxon>indigoferoid/millettioid clade</taxon>
        <taxon>Phaseoleae</taxon>
        <taxon>Glycine</taxon>
        <taxon>Glycine subgen. Soja</taxon>
    </lineage>
</organism>
<dbReference type="PANTHER" id="PTHR10241">
    <property type="entry name" value="LETHAL 2 GIANT LARVAE PROTEIN"/>
    <property type="match status" value="1"/>
</dbReference>
<keyword evidence="3" id="KW-0175">Coiled coil</keyword>
<evidence type="ECO:0000256" key="3">
    <source>
        <dbReference type="SAM" id="Coils"/>
    </source>
</evidence>
<dbReference type="InterPro" id="IPR043128">
    <property type="entry name" value="Rev_trsase/Diguanyl_cyclase"/>
</dbReference>
<dbReference type="InterPro" id="IPR036322">
    <property type="entry name" value="WD40_repeat_dom_sf"/>
</dbReference>
<dbReference type="InterPro" id="IPR043502">
    <property type="entry name" value="DNA/RNA_pol_sf"/>
</dbReference>
<dbReference type="CDD" id="cd15873">
    <property type="entry name" value="R-SNARE_STXBP5_6"/>
    <property type="match status" value="1"/>
</dbReference>
<dbReference type="GO" id="GO:0006893">
    <property type="term" value="P:Golgi to plasma membrane transport"/>
    <property type="evidence" value="ECO:0007669"/>
    <property type="project" value="TreeGrafter"/>
</dbReference>
<dbReference type="InterPro" id="IPR015943">
    <property type="entry name" value="WD40/YVTN_repeat-like_dom_sf"/>
</dbReference>
<evidence type="ECO:0000259" key="4">
    <source>
        <dbReference type="PROSITE" id="PS50878"/>
    </source>
</evidence>
<dbReference type="Pfam" id="PF00078">
    <property type="entry name" value="RVT_1"/>
    <property type="match status" value="1"/>
</dbReference>
<dbReference type="PROSITE" id="PS50878">
    <property type="entry name" value="RT_POL"/>
    <property type="match status" value="1"/>
</dbReference>
<dbReference type="Gene3D" id="3.30.70.270">
    <property type="match status" value="1"/>
</dbReference>
<dbReference type="GO" id="GO:0019905">
    <property type="term" value="F:syntaxin binding"/>
    <property type="evidence" value="ECO:0007669"/>
    <property type="project" value="TreeGrafter"/>
</dbReference>
<dbReference type="FunFam" id="2.130.10.10:FF:002568">
    <property type="entry name" value="Syntaxin-binding protein 5 isoform A"/>
    <property type="match status" value="1"/>
</dbReference>
<name>A0A445GHE2_GLYSO</name>
<evidence type="ECO:0000256" key="1">
    <source>
        <dbReference type="ARBA" id="ARBA00008070"/>
    </source>
</evidence>
<dbReference type="CDD" id="cd01650">
    <property type="entry name" value="RT_nLTR_like"/>
    <property type="match status" value="1"/>
</dbReference>
<dbReference type="GO" id="GO:0045159">
    <property type="term" value="F:myosin II binding"/>
    <property type="evidence" value="ECO:0007669"/>
    <property type="project" value="TreeGrafter"/>
</dbReference>
<dbReference type="InterPro" id="IPR036691">
    <property type="entry name" value="Endo/exonu/phosph_ase_sf"/>
</dbReference>
<dbReference type="GO" id="GO:0003824">
    <property type="term" value="F:catalytic activity"/>
    <property type="evidence" value="ECO:0007669"/>
    <property type="project" value="InterPro"/>
</dbReference>
<dbReference type="Proteomes" id="UP000289340">
    <property type="component" value="Chromosome 16"/>
</dbReference>
<feature type="coiled-coil region" evidence="3">
    <location>
        <begin position="1877"/>
        <end position="1911"/>
    </location>
</feature>
<reference evidence="5 6" key="1">
    <citation type="submission" date="2018-09" db="EMBL/GenBank/DDBJ databases">
        <title>A high-quality reference genome of wild soybean provides a powerful tool to mine soybean genomes.</title>
        <authorList>
            <person name="Xie M."/>
            <person name="Chung C.Y.L."/>
            <person name="Li M.-W."/>
            <person name="Wong F.-L."/>
            <person name="Chan T.-F."/>
            <person name="Lam H.-M."/>
        </authorList>
    </citation>
    <scope>NUCLEOTIDE SEQUENCE [LARGE SCALE GENOMIC DNA]</scope>
    <source>
        <strain evidence="6">cv. W05</strain>
        <tissue evidence="5">Hypocotyl of etiolated seedlings</tissue>
    </source>
</reference>
<dbReference type="Pfam" id="PF03372">
    <property type="entry name" value="Exo_endo_phos"/>
    <property type="match status" value="1"/>
</dbReference>
<dbReference type="PANTHER" id="PTHR10241:SF39">
    <property type="entry name" value="TRANSCRIPTION FACTOR WD40-LIKE FAMILY-RELATED"/>
    <property type="match status" value="1"/>
</dbReference>
<dbReference type="GO" id="GO:0006887">
    <property type="term" value="P:exocytosis"/>
    <property type="evidence" value="ECO:0007669"/>
    <property type="project" value="UniProtKB-KW"/>
</dbReference>